<sequence>MALKLGELSTVIKLDDRPMEQGLDKAEGKFKRFGSKLEPLAAGIGAAAALALAAGLAGAMELDAAQTKLEAQLGNSEYAAEMGAIAGRVYARGFGESAQEIGDTLRAVLNSGLVSEDDSDELIEALTVKVQALATTFDQDVTAAARAAGQMIRNGLAKDGGEALDILTRAFQQTGDQAGDLLDTYSEYSTQFRKLGLDGKVATGLLIQGLKAGARDVDTVADGIKEFAIRATDGSKTSAEGFKALGLNAKAMTAQIGQGGASAQKGLDVVLDRLRAMEDPVARDAAAVALFGTKSEDLQAALLGMDVDTAADRLGKVTGAADRMGDALEQSASQKLESFKRSAQAALVEQLAKAIPYLEDMAKWLGENRAIVEPLAITLGTLAGVIMLIVAATKVWTAVQTALNVVMAMNPLGLLVLAIIAIVAGITLLWMKSAAFRDFWIMVWDGIVAGVTWAVEAIVSYWTNMIGLVVAGARLWWTIFKGVYTAIGNGAVAAFNWIIAKATAFIGWIRGMNGKIAGAARGMFNGIREAFRSAINWIVGRWNNLSFRIPGVSVPGLGQVWGGATLSTPNLPYLAGGGTARQAGMAYIAERGKEAVYLPQGASVKPLGPGETGGAGRRELILRLIHQTPDGRVIREELIDFASRIGIAPAALLPAS</sequence>
<keyword evidence="1" id="KW-1133">Transmembrane helix</keyword>
<evidence type="ECO:0000259" key="2">
    <source>
        <dbReference type="Pfam" id="PF10145"/>
    </source>
</evidence>
<comment type="caution">
    <text evidence="3">The sequence shown here is derived from an EMBL/GenBank/DDBJ whole genome shotgun (WGS) entry which is preliminary data.</text>
</comment>
<feature type="transmembrane region" description="Helical" evidence="1">
    <location>
        <begin position="412"/>
        <end position="431"/>
    </location>
</feature>
<keyword evidence="1" id="KW-0472">Membrane</keyword>
<proteinExistence type="predicted"/>
<evidence type="ECO:0000256" key="1">
    <source>
        <dbReference type="SAM" id="Phobius"/>
    </source>
</evidence>
<feature type="transmembrane region" description="Helical" evidence="1">
    <location>
        <begin position="475"/>
        <end position="500"/>
    </location>
</feature>
<organism evidence="3 4">
    <name type="scientific">Micromonospora tarensis</name>
    <dbReference type="NCBI Taxonomy" id="2806100"/>
    <lineage>
        <taxon>Bacteria</taxon>
        <taxon>Bacillati</taxon>
        <taxon>Actinomycetota</taxon>
        <taxon>Actinomycetes</taxon>
        <taxon>Micromonosporales</taxon>
        <taxon>Micromonosporaceae</taxon>
        <taxon>Micromonospora</taxon>
    </lineage>
</organism>
<feature type="transmembrane region" description="Helical" evidence="1">
    <location>
        <begin position="371"/>
        <end position="392"/>
    </location>
</feature>
<evidence type="ECO:0000313" key="3">
    <source>
        <dbReference type="EMBL" id="MBM0275320.1"/>
    </source>
</evidence>
<dbReference type="EMBL" id="JAEVHL010000021">
    <property type="protein sequence ID" value="MBM0275320.1"/>
    <property type="molecule type" value="Genomic_DNA"/>
</dbReference>
<evidence type="ECO:0000313" key="4">
    <source>
        <dbReference type="Proteomes" id="UP000622245"/>
    </source>
</evidence>
<keyword evidence="4" id="KW-1185">Reference proteome</keyword>
<gene>
    <name evidence="3" type="ORF">JM949_07560</name>
</gene>
<feature type="transmembrane region" description="Helical" evidence="1">
    <location>
        <begin position="443"/>
        <end position="463"/>
    </location>
</feature>
<reference evidence="3 4" key="1">
    <citation type="submission" date="2021-01" db="EMBL/GenBank/DDBJ databases">
        <title>Draft genome sequence of Micromonospora sp. strain STR1s_6.</title>
        <authorList>
            <person name="Karlyshev A."/>
            <person name="Jawad R."/>
        </authorList>
    </citation>
    <scope>NUCLEOTIDE SEQUENCE [LARGE SCALE GENOMIC DNA]</scope>
    <source>
        <strain evidence="3 4">STR1S-6</strain>
    </source>
</reference>
<name>A0ABS1YD39_9ACTN</name>
<feature type="domain" description="Phage tail tape measure protein" evidence="2">
    <location>
        <begin position="91"/>
        <end position="292"/>
    </location>
</feature>
<dbReference type="Proteomes" id="UP000622245">
    <property type="component" value="Unassembled WGS sequence"/>
</dbReference>
<keyword evidence="1" id="KW-0812">Transmembrane</keyword>
<dbReference type="Pfam" id="PF10145">
    <property type="entry name" value="PhageMin_Tail"/>
    <property type="match status" value="1"/>
</dbReference>
<protein>
    <submittedName>
        <fullName evidence="3">Phage tail tape measure protein</fullName>
    </submittedName>
</protein>
<dbReference type="InterPro" id="IPR010090">
    <property type="entry name" value="Phage_tape_meas"/>
</dbReference>
<dbReference type="RefSeq" id="WP_203147720.1">
    <property type="nucleotide sequence ID" value="NZ_JAEVHL010000021.1"/>
</dbReference>
<accession>A0ABS1YD39</accession>